<keyword evidence="3 8" id="KW-0479">Metal-binding</keyword>
<evidence type="ECO:0000259" key="10">
    <source>
        <dbReference type="Pfam" id="PF04151"/>
    </source>
</evidence>
<dbReference type="PANTHER" id="PTHR12147:SF56">
    <property type="entry name" value="AMINOPEPTIDASE YDR415C-RELATED"/>
    <property type="match status" value="1"/>
</dbReference>
<dbReference type="EMBL" id="JXXR01000004">
    <property type="protein sequence ID" value="KJY76216.1"/>
    <property type="molecule type" value="Genomic_DNA"/>
</dbReference>
<feature type="domain" description="Peptidase M28" evidence="11">
    <location>
        <begin position="184"/>
        <end position="382"/>
    </location>
</feature>
<keyword evidence="5" id="KW-0378">Hydrolase</keyword>
<evidence type="ECO:0000259" key="11">
    <source>
        <dbReference type="Pfam" id="PF04389"/>
    </source>
</evidence>
<dbReference type="GO" id="GO:0046872">
    <property type="term" value="F:metal ion binding"/>
    <property type="evidence" value="ECO:0007669"/>
    <property type="project" value="UniProtKB-KW"/>
</dbReference>
<keyword evidence="4" id="KW-0732">Signal</keyword>
<feature type="binding site" evidence="8">
    <location>
        <position position="258"/>
    </location>
    <ligand>
        <name>Zn(2+)</name>
        <dbReference type="ChEBI" id="CHEBI:29105"/>
        <label>2</label>
        <note>catalytic</note>
    </ligand>
</feature>
<dbReference type="PANTHER" id="PTHR12147">
    <property type="entry name" value="METALLOPEPTIDASE M28 FAMILY MEMBER"/>
    <property type="match status" value="1"/>
</dbReference>
<evidence type="ECO:0000256" key="8">
    <source>
        <dbReference type="PIRSR" id="PIRSR036685-1"/>
    </source>
</evidence>
<dbReference type="GO" id="GO:0006508">
    <property type="term" value="P:proteolysis"/>
    <property type="evidence" value="ECO:0007669"/>
    <property type="project" value="UniProtKB-KW"/>
</dbReference>
<feature type="disulfide bond" evidence="9">
    <location>
        <begin position="329"/>
        <end position="333"/>
    </location>
</feature>
<keyword evidence="7" id="KW-0865">Zymogen</keyword>
<feature type="binding site" evidence="8">
    <location>
        <position position="285"/>
    </location>
    <ligand>
        <name>Zn(2+)</name>
        <dbReference type="ChEBI" id="CHEBI:29105"/>
        <label>1</label>
    </ligand>
</feature>
<dbReference type="PIRSF" id="PIRSF036685">
    <property type="entry name" value="BacLeuNPeptidase"/>
    <property type="match status" value="1"/>
</dbReference>
<feature type="binding site" evidence="8">
    <location>
        <position position="203"/>
    </location>
    <ligand>
        <name>Zn(2+)</name>
        <dbReference type="ChEBI" id="CHEBI:29105"/>
        <label>1</label>
    </ligand>
</feature>
<keyword evidence="1 12" id="KW-0031">Aminopeptidase</keyword>
<dbReference type="Gene3D" id="2.60.120.380">
    <property type="match status" value="1"/>
</dbReference>
<evidence type="ECO:0000256" key="4">
    <source>
        <dbReference type="ARBA" id="ARBA00022729"/>
    </source>
</evidence>
<sequence>MNYTKTLLAMALSTAFMNAHAEDKVWISIGADASKTVAKSGAQAVLPNSLASSGSVWVGQVDETELAELSHNMHEEHHRCGGYMVHPSAQSAMAASAMPLALNTFAIPDISQQTTVNAWLPQVDSAQITGTITSLTSFNNRFYTTTSGAQASDWIASEWRSLISGVSNASVEQFSHSGYNQKSVILTIQGSESPDEWVVIGGHLDSTIGSRTDEHTIAPGADDDASGIASVTEIIRVLAENNFKPKRSMAFMAYAAEEVGLRGSQDIANSYKSQGKNVVSALQLDMTNYQGSAQDIVFITDYTDSSLTQFLANLLDEYLPALSYGYDRCGYACSDHASWHNAGYSAAMPFESKFNDYNPKIHTSQDTLENSDPTGAHATKFTKLGLAYAVEMGNASGGTTPPPTDNVLQDGVPVTGLSGATGSEVAYSFELTSSKTLDIKTSGGSGDVDLYVKFGSEASKQNWDCRPYRYGNSETCTFSNATPGTYHVLLNGYSSFNGVTLEASTR</sequence>
<evidence type="ECO:0000256" key="5">
    <source>
        <dbReference type="ARBA" id="ARBA00022801"/>
    </source>
</evidence>
<dbReference type="Pfam" id="PF04389">
    <property type="entry name" value="Peptidase_M28"/>
    <property type="match status" value="1"/>
</dbReference>
<keyword evidence="9" id="KW-1015">Disulfide bond</keyword>
<keyword evidence="6 8" id="KW-0862">Zinc</keyword>
<keyword evidence="2" id="KW-0645">Protease</keyword>
<dbReference type="InterPro" id="IPR012189">
    <property type="entry name" value="Pept_M28E_Ap1"/>
</dbReference>
<evidence type="ECO:0000256" key="1">
    <source>
        <dbReference type="ARBA" id="ARBA00022438"/>
    </source>
</evidence>
<dbReference type="CDD" id="cd03879">
    <property type="entry name" value="M28_AAP"/>
    <property type="match status" value="1"/>
</dbReference>
<dbReference type="Pfam" id="PF04151">
    <property type="entry name" value="PPC"/>
    <property type="match status" value="1"/>
</dbReference>
<comment type="cofactor">
    <cofactor evidence="8">
        <name>Zn(2+)</name>
        <dbReference type="ChEBI" id="CHEBI:29105"/>
    </cofactor>
    <text evidence="8">Binds 2 Zn(2+) ions per subunit.</text>
</comment>
<organism evidence="12">
    <name type="scientific">Vibrio coralliilyticus</name>
    <dbReference type="NCBI Taxonomy" id="190893"/>
    <lineage>
        <taxon>Bacteria</taxon>
        <taxon>Pseudomonadati</taxon>
        <taxon>Pseudomonadota</taxon>
        <taxon>Gammaproteobacteria</taxon>
        <taxon>Vibrionales</taxon>
        <taxon>Vibrionaceae</taxon>
        <taxon>Vibrio</taxon>
    </lineage>
</organism>
<feature type="domain" description="Peptidase C-terminal archaeal/bacterial" evidence="10">
    <location>
        <begin position="427"/>
        <end position="491"/>
    </location>
</feature>
<dbReference type="SUPFAM" id="SSF89260">
    <property type="entry name" value="Collagen-binding domain"/>
    <property type="match status" value="1"/>
</dbReference>
<evidence type="ECO:0000256" key="7">
    <source>
        <dbReference type="ARBA" id="ARBA00023145"/>
    </source>
</evidence>
<dbReference type="FunFam" id="2.60.120.380:FF:000013">
    <property type="entry name" value="Alkaline serine protease"/>
    <property type="match status" value="1"/>
</dbReference>
<evidence type="ECO:0000313" key="12">
    <source>
        <dbReference type="EMBL" id="KJY76216.1"/>
    </source>
</evidence>
<feature type="binding site" evidence="8">
    <location>
        <position position="223"/>
    </location>
    <ligand>
        <name>Zn(2+)</name>
        <dbReference type="ChEBI" id="CHEBI:29105"/>
        <label>1</label>
    </ligand>
</feature>
<reference evidence="12" key="1">
    <citation type="journal article" date="2015" name="BMC Genomics">
        <title>Genome mining reveals unlocked bioactive potential of marine Gram-negative bacteria.</title>
        <authorList>
            <person name="Machado H."/>
            <person name="Sonnenschein E.C."/>
            <person name="Melchiorsen J."/>
            <person name="Gram L."/>
        </authorList>
    </citation>
    <scope>NUCLEOTIDE SEQUENCE</scope>
    <source>
        <strain evidence="12">S2052</strain>
    </source>
</reference>
<dbReference type="Gene3D" id="3.40.630.10">
    <property type="entry name" value="Zn peptidases"/>
    <property type="match status" value="1"/>
</dbReference>
<dbReference type="SUPFAM" id="SSF53187">
    <property type="entry name" value="Zn-dependent exopeptidases"/>
    <property type="match status" value="1"/>
</dbReference>
<dbReference type="GO" id="GO:0008235">
    <property type="term" value="F:metalloexopeptidase activity"/>
    <property type="evidence" value="ECO:0007669"/>
    <property type="project" value="InterPro"/>
</dbReference>
<dbReference type="AlphaFoldDB" id="A0A837GBN7"/>
<proteinExistence type="predicted"/>
<evidence type="ECO:0000256" key="3">
    <source>
        <dbReference type="ARBA" id="ARBA00022723"/>
    </source>
</evidence>
<name>A0A837GBN7_9VIBR</name>
<dbReference type="InterPro" id="IPR045175">
    <property type="entry name" value="M28_fam"/>
</dbReference>
<evidence type="ECO:0000256" key="6">
    <source>
        <dbReference type="ARBA" id="ARBA00022833"/>
    </source>
</evidence>
<evidence type="ECO:0000256" key="9">
    <source>
        <dbReference type="PIRSR" id="PIRSR036685-2"/>
    </source>
</evidence>
<evidence type="ECO:0000256" key="2">
    <source>
        <dbReference type="ARBA" id="ARBA00022670"/>
    </source>
</evidence>
<dbReference type="InterPro" id="IPR007484">
    <property type="entry name" value="Peptidase_M28"/>
</dbReference>
<protein>
    <submittedName>
        <fullName evidence="12">Aminopeptidase</fullName>
    </submittedName>
</protein>
<comment type="caution">
    <text evidence="12">The sequence shown here is derived from an EMBL/GenBank/DDBJ whole genome shotgun (WGS) entry which is preliminary data.</text>
</comment>
<accession>A0A837GBN7</accession>
<dbReference type="InterPro" id="IPR007280">
    <property type="entry name" value="Peptidase_C_arc/bac"/>
</dbReference>
<dbReference type="GO" id="GO:0004177">
    <property type="term" value="F:aminopeptidase activity"/>
    <property type="evidence" value="ECO:0007669"/>
    <property type="project" value="UniProtKB-KW"/>
</dbReference>
<feature type="binding site" evidence="8">
    <location>
        <position position="362"/>
    </location>
    <ligand>
        <name>Zn(2+)</name>
        <dbReference type="ChEBI" id="CHEBI:29105"/>
        <label>2</label>
        <note>catalytic</note>
    </ligand>
</feature>
<gene>
    <name evidence="12" type="ORF">TW71_06510</name>
</gene>
<dbReference type="RefSeq" id="WP_045985348.1">
    <property type="nucleotide sequence ID" value="NZ_CP063051.1"/>
</dbReference>